<feature type="compositionally biased region" description="Polar residues" evidence="1">
    <location>
        <begin position="1"/>
        <end position="12"/>
    </location>
</feature>
<evidence type="ECO:0000256" key="1">
    <source>
        <dbReference type="SAM" id="MobiDB-lite"/>
    </source>
</evidence>
<dbReference type="RefSeq" id="YP_009481577.1">
    <property type="nucleotide sequence ID" value="NC_037665.1"/>
</dbReference>
<dbReference type="Proteomes" id="UP000249758">
    <property type="component" value="Segment"/>
</dbReference>
<name>A0A2U7UI24_9VIRU</name>
<keyword evidence="2" id="KW-0812">Transmembrane</keyword>
<reference evidence="3" key="1">
    <citation type="journal article" date="2018" name="Nat. Commun.">
        <title>Diversity and evolution of the emerging Pandoraviridae family.</title>
        <authorList>
            <person name="Legendre M."/>
            <person name="Fabre E."/>
            <person name="Poirot O."/>
            <person name="Jeudy S."/>
            <person name="Lartigue A."/>
            <person name="Alempic J.M."/>
            <person name="Beucher L."/>
            <person name="Philippe N."/>
            <person name="Bertaux L."/>
            <person name="Christo-Foroux E."/>
            <person name="Labadie K."/>
            <person name="Coute Y."/>
            <person name="Abergel C."/>
            <person name="Claverie J.M."/>
        </authorList>
    </citation>
    <scope>NUCLEOTIDE SEQUENCE [LARGE SCALE GENOMIC DNA]</scope>
    <source>
        <strain evidence="3">Macleodensis</strain>
    </source>
</reference>
<evidence type="ECO:0000256" key="2">
    <source>
        <dbReference type="SAM" id="Phobius"/>
    </source>
</evidence>
<dbReference type="GeneID" id="36842036"/>
<feature type="transmembrane region" description="Helical" evidence="2">
    <location>
        <begin position="164"/>
        <end position="181"/>
    </location>
</feature>
<dbReference type="EMBL" id="MG011691">
    <property type="protein sequence ID" value="AVK77581.1"/>
    <property type="molecule type" value="Genomic_DNA"/>
</dbReference>
<evidence type="ECO:0000313" key="3">
    <source>
        <dbReference type="EMBL" id="AVK77581.1"/>
    </source>
</evidence>
<feature type="transmembrane region" description="Helical" evidence="2">
    <location>
        <begin position="60"/>
        <end position="78"/>
    </location>
</feature>
<proteinExistence type="predicted"/>
<dbReference type="KEGG" id="vg:36842036"/>
<protein>
    <submittedName>
        <fullName evidence="3">Uncharacterized protein</fullName>
    </submittedName>
</protein>
<feature type="region of interest" description="Disordered" evidence="1">
    <location>
        <begin position="1"/>
        <end position="20"/>
    </location>
</feature>
<accession>A0A2U7UI24</accession>
<gene>
    <name evidence="3" type="ORF">pmac_cds_893</name>
</gene>
<sequence>MDAPLSQDTNAGASHGDSGCAAATVDHAADQREPVRATTPAPRVIKPAADCCGKRSLGEYLFFLVMACAISIIVVSVMRPVPSIPASIPPTVHLPVSTPIAVQAETMDHSAPSKWCWCRALDADGRMSKKCVAGSPEEDYCICRCPTTEAQTKPAGLDNFLERAAFAFVLLSLPFVLAAMVKYDFYL</sequence>
<organism evidence="3">
    <name type="scientific">Pandoravirus macleodensis</name>
    <dbReference type="NCBI Taxonomy" id="2107707"/>
    <lineage>
        <taxon>Viruses</taxon>
        <taxon>Pandoravirus</taxon>
    </lineage>
</organism>
<keyword evidence="2" id="KW-0472">Membrane</keyword>
<keyword evidence="2" id="KW-1133">Transmembrane helix</keyword>